<reference evidence="2 3" key="1">
    <citation type="journal article" date="2006" name="PLoS Genet.">
        <title>Secrets of soil survival revealed by the genome sequence of Arthrobacter aurescens TC1.</title>
        <authorList>
            <person name="Mongodin E.F."/>
            <person name="Shapir N."/>
            <person name="Daugherty S.C."/>
            <person name="DeBoy R.T."/>
            <person name="Emerson J.B."/>
            <person name="Shvartzbeyn A."/>
            <person name="Radune D."/>
            <person name="Vamathevan J."/>
            <person name="Riggs F."/>
            <person name="Grinberg V."/>
            <person name="Khouri H."/>
            <person name="Wackett L.P."/>
            <person name="Nelson K.E."/>
            <person name="Sadowsky M.J."/>
        </authorList>
    </citation>
    <scope>NUCLEOTIDE SEQUENCE [LARGE SCALE GENOMIC DNA]</scope>
    <source>
        <strain evidence="2 3">TC1</strain>
    </source>
</reference>
<dbReference type="InterPro" id="IPR016035">
    <property type="entry name" value="Acyl_Trfase/lysoPLipase"/>
</dbReference>
<dbReference type="RefSeq" id="WP_011775011.1">
    <property type="nucleotide sequence ID" value="NC_008711.1"/>
</dbReference>
<dbReference type="PANTHER" id="PTHR42681">
    <property type="entry name" value="MALONYL-COA-ACYL CARRIER PROTEIN TRANSACYLASE, MITOCHONDRIAL"/>
    <property type="match status" value="1"/>
</dbReference>
<gene>
    <name evidence="2" type="ordered locus">AAur_2330</name>
</gene>
<protein>
    <submittedName>
        <fullName evidence="2">[acyl-carrier-protein] S-malonyltransferase</fullName>
    </submittedName>
</protein>
<feature type="domain" description="Malonyl-CoA:ACP transacylase (MAT)" evidence="1">
    <location>
        <begin position="17"/>
        <end position="289"/>
    </location>
</feature>
<dbReference type="PANTHER" id="PTHR42681:SF6">
    <property type="entry name" value="BLL0263 PROTEIN"/>
    <property type="match status" value="1"/>
</dbReference>
<dbReference type="InterPro" id="IPR050858">
    <property type="entry name" value="Mal-CoA-ACP_Trans/PKS_FabD"/>
</dbReference>
<dbReference type="EMBL" id="CP000474">
    <property type="protein sequence ID" value="ABM08845.1"/>
    <property type="molecule type" value="Genomic_DNA"/>
</dbReference>
<dbReference type="STRING" id="290340.AAur_2330"/>
<dbReference type="Proteomes" id="UP000000637">
    <property type="component" value="Chromosome"/>
</dbReference>
<evidence type="ECO:0000259" key="1">
    <source>
        <dbReference type="SMART" id="SM00827"/>
    </source>
</evidence>
<keyword evidence="3" id="KW-1185">Reference proteome</keyword>
<dbReference type="Gene3D" id="3.30.70.250">
    <property type="entry name" value="Malonyl-CoA ACP transacylase, ACP-binding"/>
    <property type="match status" value="1"/>
</dbReference>
<dbReference type="InterPro" id="IPR001227">
    <property type="entry name" value="Ac_transferase_dom_sf"/>
</dbReference>
<dbReference type="SUPFAM" id="SSF55048">
    <property type="entry name" value="Probable ACP-binding domain of malonyl-CoA ACP transacylase"/>
    <property type="match status" value="1"/>
</dbReference>
<name>A1R755_PAEAT</name>
<dbReference type="GO" id="GO:0006633">
    <property type="term" value="P:fatty acid biosynthetic process"/>
    <property type="evidence" value="ECO:0007669"/>
    <property type="project" value="TreeGrafter"/>
</dbReference>
<accession>A1R755</accession>
<proteinExistence type="predicted"/>
<dbReference type="GO" id="GO:0005829">
    <property type="term" value="C:cytosol"/>
    <property type="evidence" value="ECO:0007669"/>
    <property type="project" value="TreeGrafter"/>
</dbReference>
<dbReference type="GO" id="GO:0004314">
    <property type="term" value="F:[acyl-carrier-protein] S-malonyltransferase activity"/>
    <property type="evidence" value="ECO:0007669"/>
    <property type="project" value="TreeGrafter"/>
</dbReference>
<dbReference type="AlphaFoldDB" id="A1R755"/>
<dbReference type="SUPFAM" id="SSF52151">
    <property type="entry name" value="FabD/lysophospholipase-like"/>
    <property type="match status" value="1"/>
</dbReference>
<evidence type="ECO:0000313" key="2">
    <source>
        <dbReference type="EMBL" id="ABM08845.1"/>
    </source>
</evidence>
<evidence type="ECO:0000313" key="3">
    <source>
        <dbReference type="Proteomes" id="UP000000637"/>
    </source>
</evidence>
<dbReference type="eggNOG" id="COG0331">
    <property type="taxonomic scope" value="Bacteria"/>
</dbReference>
<dbReference type="Pfam" id="PF00698">
    <property type="entry name" value="Acyl_transf_1"/>
    <property type="match status" value="1"/>
</dbReference>
<dbReference type="HOGENOM" id="CLU_030558_0_0_11"/>
<sequence>MTGNEDPWGGLESTVAMFPGQGSQRPGMGRTLTRNYAEADEVFDECSDALGLDVRELAWDSSPEQLGKTENTQVALVAASIAAWRVWTQVGGNLAHAVAGHSIGALSAAIAGGYIPLADGIKLARRRGHLMASAPGQGSMLAVAVRGEDQRHGLITSAATFGLDVAAVNGERQVVLSGPVDDIEDARKHFGAKSTQLNVSHAFHSRLMEPVMAEWQELLSRAPFRAGDIPMLGCTSPGRLDTAMEVSNELYFGIRQTVRWDQVLEAADSFGTWVYLGTAKSLSRLRRNQTQTVQIVEDTYVGRRT</sequence>
<dbReference type="InterPro" id="IPR016036">
    <property type="entry name" value="Malonyl_transacylase_ACP-bd"/>
</dbReference>
<dbReference type="OrthoDB" id="9778690at2"/>
<dbReference type="KEGG" id="aau:AAur_2330"/>
<dbReference type="SMART" id="SM00827">
    <property type="entry name" value="PKS_AT"/>
    <property type="match status" value="1"/>
</dbReference>
<dbReference type="Gene3D" id="3.40.366.10">
    <property type="entry name" value="Malonyl-Coenzyme A Acyl Carrier Protein, domain 2"/>
    <property type="match status" value="1"/>
</dbReference>
<dbReference type="InterPro" id="IPR014043">
    <property type="entry name" value="Acyl_transferase_dom"/>
</dbReference>
<organism evidence="2 3">
    <name type="scientific">Paenarthrobacter aurescens (strain TC1)</name>
    <dbReference type="NCBI Taxonomy" id="290340"/>
    <lineage>
        <taxon>Bacteria</taxon>
        <taxon>Bacillati</taxon>
        <taxon>Actinomycetota</taxon>
        <taxon>Actinomycetes</taxon>
        <taxon>Micrococcales</taxon>
        <taxon>Micrococcaceae</taxon>
        <taxon>Paenarthrobacter</taxon>
    </lineage>
</organism>